<dbReference type="InterPro" id="IPR012452">
    <property type="entry name" value="DUF1657"/>
</dbReference>
<sequence length="69" mass="7632">MTVQQDMQKATAAAKSALGTYDNFALSTQDQSAKQMFQEMSSDMQRHVAQLNSRLNYLESNNGLNSTQG</sequence>
<dbReference type="HOGENOM" id="CLU_185905_0_0_9"/>
<dbReference type="Pfam" id="PF07870">
    <property type="entry name" value="DUF1657"/>
    <property type="match status" value="1"/>
</dbReference>
<protein>
    <recommendedName>
        <fullName evidence="3">DUF1657 domain-containing protein</fullName>
    </recommendedName>
</protein>
<dbReference type="OrthoDB" id="1955400at2"/>
<gene>
    <name evidence="1" type="ORF">DESME_08650</name>
</gene>
<evidence type="ECO:0000313" key="2">
    <source>
        <dbReference type="Proteomes" id="UP000010847"/>
    </source>
</evidence>
<reference evidence="1 2" key="1">
    <citation type="submission" date="2013-12" db="EMBL/GenBank/DDBJ databases">
        <authorList>
            <consortium name="DOE Joint Genome Institute"/>
            <person name="Smidt H."/>
            <person name="Huntemann M."/>
            <person name="Han J."/>
            <person name="Chen A."/>
            <person name="Kyrpides N."/>
            <person name="Mavromatis K."/>
            <person name="Markowitz V."/>
            <person name="Palaniappan K."/>
            <person name="Ivanova N."/>
            <person name="Schaumberg A."/>
            <person name="Pati A."/>
            <person name="Liolios K."/>
            <person name="Nordberg H.P."/>
            <person name="Cantor M.N."/>
            <person name="Hua S.X."/>
            <person name="Woyke T."/>
        </authorList>
    </citation>
    <scope>NUCLEOTIDE SEQUENCE [LARGE SCALE GENOMIC DNA]</scope>
    <source>
        <strain evidence="2">DSM 15288</strain>
    </source>
</reference>
<organism evidence="1 2">
    <name type="scientific">Desulfitobacterium metallireducens DSM 15288</name>
    <dbReference type="NCBI Taxonomy" id="871968"/>
    <lineage>
        <taxon>Bacteria</taxon>
        <taxon>Bacillati</taxon>
        <taxon>Bacillota</taxon>
        <taxon>Clostridia</taxon>
        <taxon>Eubacteriales</taxon>
        <taxon>Desulfitobacteriaceae</taxon>
        <taxon>Desulfitobacterium</taxon>
    </lineage>
</organism>
<keyword evidence="2" id="KW-1185">Reference proteome</keyword>
<dbReference type="Proteomes" id="UP000010847">
    <property type="component" value="Chromosome"/>
</dbReference>
<dbReference type="RefSeq" id="WP_006718645.1">
    <property type="nucleotide sequence ID" value="NZ_CP007032.1"/>
</dbReference>
<accession>W0EC81</accession>
<dbReference type="KEGG" id="dmt:DESME_08650"/>
<evidence type="ECO:0008006" key="3">
    <source>
        <dbReference type="Google" id="ProtNLM"/>
    </source>
</evidence>
<dbReference type="AlphaFoldDB" id="W0EC81"/>
<dbReference type="InterPro" id="IPR009078">
    <property type="entry name" value="Ferritin-like_SF"/>
</dbReference>
<name>W0EC81_9FIRM</name>
<proteinExistence type="predicted"/>
<evidence type="ECO:0000313" key="1">
    <source>
        <dbReference type="EMBL" id="AHF07138.1"/>
    </source>
</evidence>
<dbReference type="Gene3D" id="1.20.1260.10">
    <property type="match status" value="1"/>
</dbReference>
<dbReference type="STRING" id="871968.DESME_08650"/>
<dbReference type="SUPFAM" id="SSF47240">
    <property type="entry name" value="Ferritin-like"/>
    <property type="match status" value="1"/>
</dbReference>
<dbReference type="InterPro" id="IPR012347">
    <property type="entry name" value="Ferritin-like"/>
</dbReference>
<dbReference type="eggNOG" id="ENOG5032ZQ2">
    <property type="taxonomic scope" value="Bacteria"/>
</dbReference>
<dbReference type="EMBL" id="CP007032">
    <property type="protein sequence ID" value="AHF07138.1"/>
    <property type="molecule type" value="Genomic_DNA"/>
</dbReference>